<dbReference type="OrthoDB" id="409395at2759"/>
<evidence type="ECO:0000259" key="4">
    <source>
        <dbReference type="Pfam" id="PF07992"/>
    </source>
</evidence>
<dbReference type="EMBL" id="BRXZ01008015">
    <property type="protein sequence ID" value="GMI19790.1"/>
    <property type="molecule type" value="Genomic_DNA"/>
</dbReference>
<reference evidence="5" key="1">
    <citation type="submission" date="2022-07" db="EMBL/GenBank/DDBJ databases">
        <title>Genome analysis of Parmales, a sister group of diatoms, reveals the evolutionary specialization of diatoms from phago-mixotrophs to photoautotrophs.</title>
        <authorList>
            <person name="Ban H."/>
            <person name="Sato S."/>
            <person name="Yoshikawa S."/>
            <person name="Kazumasa Y."/>
            <person name="Nakamura Y."/>
            <person name="Ichinomiya M."/>
            <person name="Saitoh K."/>
            <person name="Sato N."/>
            <person name="Blanc-Mathieu R."/>
            <person name="Endo H."/>
            <person name="Kuwata A."/>
            <person name="Ogata H."/>
        </authorList>
    </citation>
    <scope>NUCLEOTIDE SEQUENCE</scope>
</reference>
<gene>
    <name evidence="5" type="ORF">TrRE_jg9691</name>
</gene>
<evidence type="ECO:0000256" key="2">
    <source>
        <dbReference type="ARBA" id="ARBA00022840"/>
    </source>
</evidence>
<dbReference type="PANTHER" id="PTHR10256:SF0">
    <property type="entry name" value="INACTIVE SELENIDE, WATER DIKINASE-LIKE PROTEIN-RELATED"/>
    <property type="match status" value="1"/>
</dbReference>
<sequence length="500" mass="53602">MQVRGVFKRILSSRGILVSTHTSATSVTSSSALFKDLHVTHAPPCGSPPSNSTLRFNEILWCTSASPQEWMRTSTPLKTTPAGFIEVNSFYQTSVPTIFAAGDCCSNPSAPRPKAGVFAVRAGPFIRQNLINTLLGRPLVPHQPQEEFLGIIGAGDEYAVASRGGGGCLEGAWAFRLKDAIDRTWMEGYKKLPEMEDEGEPPPIVRARGGEAMRQFAEAPMRCGGCGAKVGSNTLSRVLKKVRERRVRLEGGSSPVDSVVDMDDCAVCPLPPPGSMLVHTVDFFRSFVSDPFIFGQISAAHALSDCHAMGAVPMTALALAVAPFAAKEEVTEDTLEAMLSGANDKLMEEECGLVGGHTCEGRELSLGFAVNGYLPKDVKPVTKKGGRPGDVILITKRIGTGALFASEMRGKCQGGHRGDIQQPPGEQRVREKLLYDPQTSGGLIIIVEEEDEGRILEELKESYPDACKIGRIVGEGEIGGIGAEEVEGTCTVKKLVKLEF</sequence>
<dbReference type="GO" id="GO:0005737">
    <property type="term" value="C:cytoplasm"/>
    <property type="evidence" value="ECO:0007669"/>
    <property type="project" value="TreeGrafter"/>
</dbReference>
<dbReference type="Gene3D" id="3.30.1330.10">
    <property type="entry name" value="PurM-like, N-terminal domain"/>
    <property type="match status" value="1"/>
</dbReference>
<dbReference type="NCBIfam" id="TIGR00476">
    <property type="entry name" value="selD"/>
    <property type="match status" value="1"/>
</dbReference>
<protein>
    <recommendedName>
        <fullName evidence="7">Selenide, water dikinase</fullName>
    </recommendedName>
</protein>
<name>A0A9W7FW59_9STRA</name>
<evidence type="ECO:0000256" key="1">
    <source>
        <dbReference type="ARBA" id="ARBA00022741"/>
    </source>
</evidence>
<proteinExistence type="predicted"/>
<evidence type="ECO:0008006" key="7">
    <source>
        <dbReference type="Google" id="ProtNLM"/>
    </source>
</evidence>
<dbReference type="InterPro" id="IPR023753">
    <property type="entry name" value="FAD/NAD-binding_dom"/>
</dbReference>
<keyword evidence="1" id="KW-0547">Nucleotide-binding</keyword>
<dbReference type="Pfam" id="PF00586">
    <property type="entry name" value="AIRS"/>
    <property type="match status" value="1"/>
</dbReference>
<comment type="caution">
    <text evidence="5">The sequence shown here is derived from an EMBL/GenBank/DDBJ whole genome shotgun (WGS) entry which is preliminary data.</text>
</comment>
<feature type="domain" description="PurM-like N-terminal" evidence="3">
    <location>
        <begin position="263"/>
        <end position="372"/>
    </location>
</feature>
<dbReference type="GO" id="GO:0016491">
    <property type="term" value="F:oxidoreductase activity"/>
    <property type="evidence" value="ECO:0007669"/>
    <property type="project" value="InterPro"/>
</dbReference>
<dbReference type="InterPro" id="IPR016188">
    <property type="entry name" value="PurM-like_N"/>
</dbReference>
<dbReference type="SUPFAM" id="SSF56042">
    <property type="entry name" value="PurM C-terminal domain-like"/>
    <property type="match status" value="1"/>
</dbReference>
<dbReference type="InterPro" id="IPR036676">
    <property type="entry name" value="PurM-like_C_sf"/>
</dbReference>
<keyword evidence="2" id="KW-0067">ATP-binding</keyword>
<dbReference type="SUPFAM" id="SSF51905">
    <property type="entry name" value="FAD/NAD(P)-binding domain"/>
    <property type="match status" value="1"/>
</dbReference>
<dbReference type="PANTHER" id="PTHR10256">
    <property type="entry name" value="SELENIDE, WATER DIKINASE"/>
    <property type="match status" value="1"/>
</dbReference>
<keyword evidence="6" id="KW-1185">Reference proteome</keyword>
<accession>A0A9W7FW59</accession>
<dbReference type="Gene3D" id="3.90.650.10">
    <property type="entry name" value="PurM-like C-terminal domain"/>
    <property type="match status" value="1"/>
</dbReference>
<dbReference type="AlphaFoldDB" id="A0A9W7FW59"/>
<dbReference type="InterPro" id="IPR004536">
    <property type="entry name" value="SPS/SelD"/>
</dbReference>
<dbReference type="GO" id="GO:0005524">
    <property type="term" value="F:ATP binding"/>
    <property type="evidence" value="ECO:0007669"/>
    <property type="project" value="UniProtKB-KW"/>
</dbReference>
<dbReference type="InterPro" id="IPR036921">
    <property type="entry name" value="PurM-like_N_sf"/>
</dbReference>
<evidence type="ECO:0000259" key="3">
    <source>
        <dbReference type="Pfam" id="PF00586"/>
    </source>
</evidence>
<dbReference type="GO" id="GO:0016260">
    <property type="term" value="P:selenocysteine biosynthetic process"/>
    <property type="evidence" value="ECO:0007669"/>
    <property type="project" value="TreeGrafter"/>
</dbReference>
<dbReference type="Gene3D" id="3.50.50.100">
    <property type="match status" value="1"/>
</dbReference>
<dbReference type="GO" id="GO:0004756">
    <property type="term" value="F:selenide, water dikinase activity"/>
    <property type="evidence" value="ECO:0007669"/>
    <property type="project" value="TreeGrafter"/>
</dbReference>
<evidence type="ECO:0000313" key="5">
    <source>
        <dbReference type="EMBL" id="GMI19790.1"/>
    </source>
</evidence>
<dbReference type="InterPro" id="IPR036188">
    <property type="entry name" value="FAD/NAD-bd_sf"/>
</dbReference>
<organism evidence="5 6">
    <name type="scientific">Triparma retinervis</name>
    <dbReference type="NCBI Taxonomy" id="2557542"/>
    <lineage>
        <taxon>Eukaryota</taxon>
        <taxon>Sar</taxon>
        <taxon>Stramenopiles</taxon>
        <taxon>Ochrophyta</taxon>
        <taxon>Bolidophyceae</taxon>
        <taxon>Parmales</taxon>
        <taxon>Triparmaceae</taxon>
        <taxon>Triparma</taxon>
    </lineage>
</organism>
<dbReference type="Pfam" id="PF07992">
    <property type="entry name" value="Pyr_redox_2"/>
    <property type="match status" value="1"/>
</dbReference>
<dbReference type="Proteomes" id="UP001165082">
    <property type="component" value="Unassembled WGS sequence"/>
</dbReference>
<dbReference type="SUPFAM" id="SSF55326">
    <property type="entry name" value="PurM N-terminal domain-like"/>
    <property type="match status" value="1"/>
</dbReference>
<evidence type="ECO:0000313" key="6">
    <source>
        <dbReference type="Proteomes" id="UP001165082"/>
    </source>
</evidence>
<feature type="domain" description="FAD/NAD(P)-binding" evidence="4">
    <location>
        <begin position="3"/>
        <end position="114"/>
    </location>
</feature>